<reference evidence="1 2" key="1">
    <citation type="submission" date="2017-10" db="EMBL/GenBank/DDBJ databases">
        <title>Comparative genomics in systemic dimorphic fungi from Ajellomycetaceae.</title>
        <authorList>
            <person name="Munoz J.F."/>
            <person name="Mcewen J.G."/>
            <person name="Clay O.K."/>
            <person name="Cuomo C.A."/>
        </authorList>
    </citation>
    <scope>NUCLEOTIDE SEQUENCE [LARGE SCALE GENOMIC DNA]</scope>
    <source>
        <strain evidence="1 2">UAMH7299</strain>
    </source>
</reference>
<comment type="caution">
    <text evidence="1">The sequence shown here is derived from an EMBL/GenBank/DDBJ whole genome shotgun (WGS) entry which is preliminary data.</text>
</comment>
<keyword evidence="2" id="KW-1185">Reference proteome</keyword>
<dbReference type="OrthoDB" id="4207132at2759"/>
<dbReference type="STRING" id="1447883.A0A2B7YFI4"/>
<sequence>MDVSELKGDLDELYRSRSSYWVEGPNPGVQGIAKIRMQLPDDPENPSATKPQRCSTHLGFEYYNHLTLTNLGCTCIPKLLDCALLTQKEGDPLPGGFFFFLVMERLPGCNLVNFGDLPMSERDQVRWACAKSIRDFYAFRYMHDDPDRGNLMCYIIDLEDAYQINDDQEPTKFMPTLHYRE</sequence>
<dbReference type="InterPro" id="IPR011009">
    <property type="entry name" value="Kinase-like_dom_sf"/>
</dbReference>
<dbReference type="AlphaFoldDB" id="A0A2B7YFI4"/>
<dbReference type="EMBL" id="PDNA01000048">
    <property type="protein sequence ID" value="PGH19357.1"/>
    <property type="molecule type" value="Genomic_DNA"/>
</dbReference>
<organism evidence="1 2">
    <name type="scientific">Polytolypa hystricis (strain UAMH7299)</name>
    <dbReference type="NCBI Taxonomy" id="1447883"/>
    <lineage>
        <taxon>Eukaryota</taxon>
        <taxon>Fungi</taxon>
        <taxon>Dikarya</taxon>
        <taxon>Ascomycota</taxon>
        <taxon>Pezizomycotina</taxon>
        <taxon>Eurotiomycetes</taxon>
        <taxon>Eurotiomycetidae</taxon>
        <taxon>Onygenales</taxon>
        <taxon>Onygenales incertae sedis</taxon>
        <taxon>Polytolypa</taxon>
    </lineage>
</organism>
<name>A0A2B7YFI4_POLH7</name>
<proteinExistence type="predicted"/>
<dbReference type="Proteomes" id="UP000224634">
    <property type="component" value="Unassembled WGS sequence"/>
</dbReference>
<evidence type="ECO:0000313" key="2">
    <source>
        <dbReference type="Proteomes" id="UP000224634"/>
    </source>
</evidence>
<evidence type="ECO:0008006" key="3">
    <source>
        <dbReference type="Google" id="ProtNLM"/>
    </source>
</evidence>
<gene>
    <name evidence="1" type="ORF">AJ80_03997</name>
</gene>
<evidence type="ECO:0000313" key="1">
    <source>
        <dbReference type="EMBL" id="PGH19357.1"/>
    </source>
</evidence>
<dbReference type="SUPFAM" id="SSF56112">
    <property type="entry name" value="Protein kinase-like (PK-like)"/>
    <property type="match status" value="1"/>
</dbReference>
<accession>A0A2B7YFI4</accession>
<protein>
    <recommendedName>
        <fullName evidence="3">Aminoglycoside phosphotransferase domain-containing protein</fullName>
    </recommendedName>
</protein>